<evidence type="ECO:0000313" key="2">
    <source>
        <dbReference type="Proteomes" id="UP000680865"/>
    </source>
</evidence>
<reference evidence="1" key="1">
    <citation type="submission" date="2021-03" db="EMBL/GenBank/DDBJ databases">
        <title>Whole genome shotgun sequence of Actinoplanes consettensis NBRC 14913.</title>
        <authorList>
            <person name="Komaki H."/>
            <person name="Tamura T."/>
        </authorList>
    </citation>
    <scope>NUCLEOTIDE SEQUENCE</scope>
    <source>
        <strain evidence="1">NBRC 14913</strain>
    </source>
</reference>
<accession>A0A919SND6</accession>
<keyword evidence="2" id="KW-1185">Reference proteome</keyword>
<evidence type="ECO:0000313" key="1">
    <source>
        <dbReference type="EMBL" id="GIM75305.1"/>
    </source>
</evidence>
<gene>
    <name evidence="1" type="ORF">Aco04nite_44760</name>
</gene>
<dbReference type="RefSeq" id="WP_212999160.1">
    <property type="nucleotide sequence ID" value="NZ_BAAATW010000014.1"/>
</dbReference>
<dbReference type="AlphaFoldDB" id="A0A919SND6"/>
<proteinExistence type="predicted"/>
<protein>
    <submittedName>
        <fullName evidence="1">Uncharacterized protein</fullName>
    </submittedName>
</protein>
<comment type="caution">
    <text evidence="1">The sequence shown here is derived from an EMBL/GenBank/DDBJ whole genome shotgun (WGS) entry which is preliminary data.</text>
</comment>
<name>A0A919SND6_9ACTN</name>
<organism evidence="1 2">
    <name type="scientific">Winogradskya consettensis</name>
    <dbReference type="NCBI Taxonomy" id="113560"/>
    <lineage>
        <taxon>Bacteria</taxon>
        <taxon>Bacillati</taxon>
        <taxon>Actinomycetota</taxon>
        <taxon>Actinomycetes</taxon>
        <taxon>Micromonosporales</taxon>
        <taxon>Micromonosporaceae</taxon>
        <taxon>Winogradskya</taxon>
    </lineage>
</organism>
<sequence length="131" mass="14671">MFACYVLIENRSQSSLLGDRSRGQAESANATWTLLVDQHFAFGDADPELRRWSTGTRVARLHVLEDFAHATAWTDGNLDWEISYEAELDNFPLTSHAFPYDLATLVPTEDPGAWLQAPAAAIQRLTNWHPG</sequence>
<dbReference type="Proteomes" id="UP000680865">
    <property type="component" value="Unassembled WGS sequence"/>
</dbReference>
<dbReference type="EMBL" id="BOQP01000022">
    <property type="protein sequence ID" value="GIM75305.1"/>
    <property type="molecule type" value="Genomic_DNA"/>
</dbReference>